<dbReference type="EMBL" id="SMCR01000006">
    <property type="protein sequence ID" value="TCV95107.1"/>
    <property type="molecule type" value="Genomic_DNA"/>
</dbReference>
<dbReference type="PANTHER" id="PTHR43918:SF4">
    <property type="entry name" value="CARBOXYLIC ESTER HYDROLASE"/>
    <property type="match status" value="1"/>
</dbReference>
<dbReference type="PROSITE" id="PS51257">
    <property type="entry name" value="PROKAR_LIPOPROTEIN"/>
    <property type="match status" value="1"/>
</dbReference>
<sequence>MVGNKSNACPGRWRSYGWFLALLLSGCTLYPGKVPQITEDPAATARIITTQEGPVRGVISQRGQAFLGIPFAAPPVGERRFAPPAPAAAWQQVRDARNIGPACPQSGLLFTGDSAEDCLTLNVYAPHNAAEGTDLPVMVWLYGGALALGSNGQYDPSLLAERQGVIVVAPNYRVGALGFLAHPALRGPGEGNYGLLDQQAALKWVNRNIAAFGGSSTNITLFGESAGALSTCMHLLLPGSRGLFSRVILQSDSCAQPDTSLPLSQAEAGGRLMARELGCDDDQTALACLRAIPVKKLYQAASQRRGNGGKDGWAPMTGGDVLPKPPLQAFLAGEGAAVPVLIGSNRDEGRLFANFRAFGLGLVSRQGYEESVANALPGNTAAVLKQYDDIAAKSYYQAYADIVTDSHFACPVLTMHQLLGTQAPFYAYEFDDPDAPISLPRAPFTPAMGSYHAAEIAYVFQRPWALGDPGDFTPRQRALSERIQQAWGAFARTGRPNSAGQTAWEIFDGQRPYALSVRQAGYVEDFAARHRCTFWNARGY</sequence>
<dbReference type="AlphaFoldDB" id="A0A4R3YQM9"/>
<dbReference type="PROSITE" id="PS00122">
    <property type="entry name" value="CARBOXYLESTERASE_B_1"/>
    <property type="match status" value="1"/>
</dbReference>
<gene>
    <name evidence="5" type="ORF">EDC52_10638</name>
</gene>
<dbReference type="OrthoDB" id="9775851at2"/>
<dbReference type="PROSITE" id="PS00941">
    <property type="entry name" value="CARBOXYLESTERASE_B_2"/>
    <property type="match status" value="1"/>
</dbReference>
<dbReference type="InterPro" id="IPR019826">
    <property type="entry name" value="Carboxylesterase_B_AS"/>
</dbReference>
<dbReference type="Proteomes" id="UP000295719">
    <property type="component" value="Unassembled WGS sequence"/>
</dbReference>
<evidence type="ECO:0000256" key="3">
    <source>
        <dbReference type="RuleBase" id="RU361235"/>
    </source>
</evidence>
<name>A0A4R3YQM9_9GAMM</name>
<keyword evidence="6" id="KW-1185">Reference proteome</keyword>
<comment type="similarity">
    <text evidence="1 3">Belongs to the type-B carboxylesterase/lipase family.</text>
</comment>
<evidence type="ECO:0000259" key="4">
    <source>
        <dbReference type="Pfam" id="PF00135"/>
    </source>
</evidence>
<evidence type="ECO:0000313" key="6">
    <source>
        <dbReference type="Proteomes" id="UP000295719"/>
    </source>
</evidence>
<dbReference type="GO" id="GO:0052689">
    <property type="term" value="F:carboxylic ester hydrolase activity"/>
    <property type="evidence" value="ECO:0007669"/>
    <property type="project" value="TreeGrafter"/>
</dbReference>
<protein>
    <recommendedName>
        <fullName evidence="3">Carboxylic ester hydrolase</fullName>
        <ecNumber evidence="3">3.1.1.-</ecNumber>
    </recommendedName>
</protein>
<accession>A0A4R3YQM9</accession>
<dbReference type="InterPro" id="IPR019819">
    <property type="entry name" value="Carboxylesterase_B_CS"/>
</dbReference>
<dbReference type="InterPro" id="IPR050654">
    <property type="entry name" value="AChE-related_enzymes"/>
</dbReference>
<dbReference type="EC" id="3.1.1.-" evidence="3"/>
<dbReference type="InterPro" id="IPR029058">
    <property type="entry name" value="AB_hydrolase_fold"/>
</dbReference>
<comment type="caution">
    <text evidence="5">The sequence shown here is derived from an EMBL/GenBank/DDBJ whole genome shotgun (WGS) entry which is preliminary data.</text>
</comment>
<dbReference type="InterPro" id="IPR002018">
    <property type="entry name" value="CarbesteraseB"/>
</dbReference>
<feature type="domain" description="Carboxylesterase type B" evidence="4">
    <location>
        <begin position="46"/>
        <end position="535"/>
    </location>
</feature>
<evidence type="ECO:0000313" key="5">
    <source>
        <dbReference type="EMBL" id="TCV95107.1"/>
    </source>
</evidence>
<keyword evidence="2 3" id="KW-0378">Hydrolase</keyword>
<dbReference type="PANTHER" id="PTHR43918">
    <property type="entry name" value="ACETYLCHOLINESTERASE"/>
    <property type="match status" value="1"/>
</dbReference>
<evidence type="ECO:0000256" key="1">
    <source>
        <dbReference type="ARBA" id="ARBA00005964"/>
    </source>
</evidence>
<dbReference type="Gene3D" id="3.40.50.1820">
    <property type="entry name" value="alpha/beta hydrolase"/>
    <property type="match status" value="1"/>
</dbReference>
<proteinExistence type="inferred from homology"/>
<organism evidence="5 6">
    <name type="scientific">Biostraticola tofi</name>
    <dbReference type="NCBI Taxonomy" id="466109"/>
    <lineage>
        <taxon>Bacteria</taxon>
        <taxon>Pseudomonadati</taxon>
        <taxon>Pseudomonadota</taxon>
        <taxon>Gammaproteobacteria</taxon>
        <taxon>Enterobacterales</taxon>
        <taxon>Bruguierivoracaceae</taxon>
        <taxon>Biostraticola</taxon>
    </lineage>
</organism>
<reference evidence="5 6" key="1">
    <citation type="submission" date="2019-03" db="EMBL/GenBank/DDBJ databases">
        <title>Genomic Encyclopedia of Type Strains, Phase IV (KMG-IV): sequencing the most valuable type-strain genomes for metagenomic binning, comparative biology and taxonomic classification.</title>
        <authorList>
            <person name="Goeker M."/>
        </authorList>
    </citation>
    <scope>NUCLEOTIDE SEQUENCE [LARGE SCALE GENOMIC DNA]</scope>
    <source>
        <strain evidence="5 6">DSM 19580</strain>
    </source>
</reference>
<dbReference type="SUPFAM" id="SSF53474">
    <property type="entry name" value="alpha/beta-Hydrolases"/>
    <property type="match status" value="1"/>
</dbReference>
<dbReference type="Pfam" id="PF00135">
    <property type="entry name" value="COesterase"/>
    <property type="match status" value="1"/>
</dbReference>
<evidence type="ECO:0000256" key="2">
    <source>
        <dbReference type="ARBA" id="ARBA00022801"/>
    </source>
</evidence>